<name>A0A1Y1IIC1_KLENI</name>
<evidence type="ECO:0000256" key="1">
    <source>
        <dbReference type="ARBA" id="ARBA00004334"/>
    </source>
</evidence>
<reference evidence="9 10" key="1">
    <citation type="journal article" date="2014" name="Nat. Commun.">
        <title>Klebsormidium flaccidum genome reveals primary factors for plant terrestrial adaptation.</title>
        <authorList>
            <person name="Hori K."/>
            <person name="Maruyama F."/>
            <person name="Fujisawa T."/>
            <person name="Togashi T."/>
            <person name="Yamamoto N."/>
            <person name="Seo M."/>
            <person name="Sato S."/>
            <person name="Yamada T."/>
            <person name="Mori H."/>
            <person name="Tajima N."/>
            <person name="Moriyama T."/>
            <person name="Ikeuchi M."/>
            <person name="Watanabe M."/>
            <person name="Wada H."/>
            <person name="Kobayashi K."/>
            <person name="Saito M."/>
            <person name="Masuda T."/>
            <person name="Sasaki-Sekimoto Y."/>
            <person name="Mashiguchi K."/>
            <person name="Awai K."/>
            <person name="Shimojima M."/>
            <person name="Masuda S."/>
            <person name="Iwai M."/>
            <person name="Nobusawa T."/>
            <person name="Narise T."/>
            <person name="Kondo S."/>
            <person name="Saito H."/>
            <person name="Sato R."/>
            <person name="Murakawa M."/>
            <person name="Ihara Y."/>
            <person name="Oshima-Yamada Y."/>
            <person name="Ohtaka K."/>
            <person name="Satoh M."/>
            <person name="Sonobe K."/>
            <person name="Ishii M."/>
            <person name="Ohtani R."/>
            <person name="Kanamori-Sato M."/>
            <person name="Honoki R."/>
            <person name="Miyazaki D."/>
            <person name="Mochizuki H."/>
            <person name="Umetsu J."/>
            <person name="Higashi K."/>
            <person name="Shibata D."/>
            <person name="Kamiya Y."/>
            <person name="Sato N."/>
            <person name="Nakamura Y."/>
            <person name="Tabata S."/>
            <person name="Ida S."/>
            <person name="Kurokawa K."/>
            <person name="Ohta H."/>
        </authorList>
    </citation>
    <scope>NUCLEOTIDE SEQUENCE [LARGE SCALE GENOMIC DNA]</scope>
    <source>
        <strain evidence="9 10">NIES-2285</strain>
    </source>
</reference>
<dbReference type="OMA" id="GHNTIFS"/>
<protein>
    <recommendedName>
        <fullName evidence="8">Chlorophyll a-b binding protein, chloroplastic</fullName>
    </recommendedName>
</protein>
<evidence type="ECO:0000256" key="7">
    <source>
        <dbReference type="PIRSR" id="PIRSR601344-1"/>
    </source>
</evidence>
<keyword evidence="5 8" id="KW-0934">Plastid</keyword>
<accession>A0A1Y1IIC1</accession>
<dbReference type="PANTHER" id="PTHR21649">
    <property type="entry name" value="CHLOROPHYLL A/B BINDING PROTEIN"/>
    <property type="match status" value="1"/>
</dbReference>
<comment type="similarity">
    <text evidence="8">Belongs to the light-harvesting chlorophyll a/b-binding (LHC) protein family.</text>
</comment>
<gene>
    <name evidence="9" type="ORF">KFL_005640030</name>
</gene>
<evidence type="ECO:0000256" key="8">
    <source>
        <dbReference type="RuleBase" id="RU363080"/>
    </source>
</evidence>
<dbReference type="SUPFAM" id="SSF103511">
    <property type="entry name" value="Chlorophyll a-b binding protein"/>
    <property type="match status" value="1"/>
</dbReference>
<organism evidence="9 10">
    <name type="scientific">Klebsormidium nitens</name>
    <name type="common">Green alga</name>
    <name type="synonym">Ulothrix nitens</name>
    <dbReference type="NCBI Taxonomy" id="105231"/>
    <lineage>
        <taxon>Eukaryota</taxon>
        <taxon>Viridiplantae</taxon>
        <taxon>Streptophyta</taxon>
        <taxon>Klebsormidiophyceae</taxon>
        <taxon>Klebsormidiales</taxon>
        <taxon>Klebsormidiaceae</taxon>
        <taxon>Klebsormidium</taxon>
    </lineage>
</organism>
<dbReference type="OrthoDB" id="423598at2759"/>
<evidence type="ECO:0000256" key="3">
    <source>
        <dbReference type="ARBA" id="ARBA00022528"/>
    </source>
</evidence>
<keyword evidence="8" id="KW-0793">Thylakoid</keyword>
<dbReference type="STRING" id="105231.A0A1Y1IIC1"/>
<dbReference type="GO" id="GO:0009416">
    <property type="term" value="P:response to light stimulus"/>
    <property type="evidence" value="ECO:0000318"/>
    <property type="project" value="GO_Central"/>
</dbReference>
<evidence type="ECO:0000256" key="2">
    <source>
        <dbReference type="ARBA" id="ARBA00022494"/>
    </source>
</evidence>
<feature type="binding site" evidence="7">
    <location>
        <position position="241"/>
    </location>
    <ligand>
        <name>chlorophyll a</name>
        <dbReference type="ChEBI" id="CHEBI:58416"/>
        <label>1</label>
    </ligand>
</feature>
<dbReference type="InterPro" id="IPR001344">
    <property type="entry name" value="Chloro_AB-bd_pln"/>
</dbReference>
<evidence type="ECO:0000313" key="9">
    <source>
        <dbReference type="EMBL" id="GAQ89802.1"/>
    </source>
</evidence>
<feature type="binding site" description="axial binding residue" evidence="7">
    <location>
        <position position="192"/>
    </location>
    <ligand>
        <name>chlorophyll b</name>
        <dbReference type="ChEBI" id="CHEBI:61721"/>
        <label>1</label>
    </ligand>
    <ligandPart>
        <name>Mg</name>
        <dbReference type="ChEBI" id="CHEBI:25107"/>
    </ligandPart>
</feature>
<dbReference type="InterPro" id="IPR022796">
    <property type="entry name" value="Chloroa_b-bind"/>
</dbReference>
<dbReference type="AlphaFoldDB" id="A0A1Y1IIC1"/>
<dbReference type="Pfam" id="PF00504">
    <property type="entry name" value="Chloroa_b-bind"/>
    <property type="match status" value="1"/>
</dbReference>
<evidence type="ECO:0000256" key="4">
    <source>
        <dbReference type="ARBA" id="ARBA00022531"/>
    </source>
</evidence>
<feature type="binding site" description="axial binding residue" evidence="7">
    <location>
        <position position="115"/>
    </location>
    <ligand>
        <name>chlorophyll b</name>
        <dbReference type="ChEBI" id="CHEBI:61721"/>
        <label>1</label>
    </ligand>
    <ligandPart>
        <name>Mg</name>
        <dbReference type="ChEBI" id="CHEBI:25107"/>
    </ligandPart>
</feature>
<dbReference type="GO" id="GO:0016168">
    <property type="term" value="F:chlorophyll binding"/>
    <property type="evidence" value="ECO:0007669"/>
    <property type="project" value="UniProtKB-KW"/>
</dbReference>
<evidence type="ECO:0000256" key="6">
    <source>
        <dbReference type="ARBA" id="ARBA00022991"/>
    </source>
</evidence>
<feature type="binding site" evidence="7">
    <location>
        <position position="229"/>
    </location>
    <ligand>
        <name>chlorophyll a</name>
        <dbReference type="ChEBI" id="CHEBI:58416"/>
        <label>1</label>
    </ligand>
</feature>
<dbReference type="Proteomes" id="UP000054558">
    <property type="component" value="Unassembled WGS sequence"/>
</dbReference>
<keyword evidence="8" id="KW-0603">Photosystem I</keyword>
<feature type="binding site" evidence="7">
    <location>
        <position position="110"/>
    </location>
    <ligand>
        <name>chlorophyll a</name>
        <dbReference type="ChEBI" id="CHEBI:58416"/>
        <label>1</label>
    </ligand>
</feature>
<dbReference type="Gene3D" id="1.10.3460.10">
    <property type="entry name" value="Chlorophyll a/b binding protein domain"/>
    <property type="match status" value="1"/>
</dbReference>
<proteinExistence type="inferred from homology"/>
<keyword evidence="2 7" id="KW-0148">Chlorophyll</keyword>
<sequence>MAQCVAAKLAGSIAATSVSKAVTTQRIAVRPAFLSGATLRKSVKAVAPRAAGNGVISAASQGQYTADRELWYPGATAPEYLDGSLPGDFGFDPLNLGSDPELLKWFQQAELQNGRWAMLGAAGILIPEALTSAGILHTPHWYEAGAADYFADKKVLTIVQLNLMAWAEIRRWADINNPGSVNVDPVFPNNKLPSGNEVGYPGGIFDPFGYAKDSSKAGELKLKEIKNARLAMLAMAGFFFQAVYTGVGPIDNLTTHLADPGHNTIFAQL</sequence>
<feature type="binding site" evidence="7">
    <location>
        <position position="224"/>
    </location>
    <ligand>
        <name>chlorophyll a</name>
        <dbReference type="ChEBI" id="CHEBI:58416"/>
        <label>1</label>
    </ligand>
</feature>
<comment type="function">
    <text evidence="8">The light-harvesting complex (LHC) functions as a light receptor, it captures and delivers excitation energy to photosystems with which it is closely associated.</text>
</comment>
<keyword evidence="8" id="KW-0604">Photosystem II</keyword>
<feature type="binding site" evidence="7">
    <location>
        <position position="256"/>
    </location>
    <ligand>
        <name>chlorophyll a</name>
        <dbReference type="ChEBI" id="CHEBI:58416"/>
        <label>1</label>
    </ligand>
</feature>
<feature type="binding site" evidence="7">
    <location>
        <position position="223"/>
    </location>
    <ligand>
        <name>chlorophyll a</name>
        <dbReference type="ChEBI" id="CHEBI:58416"/>
        <label>1</label>
    </ligand>
</feature>
<dbReference type="GO" id="GO:0009522">
    <property type="term" value="C:photosystem I"/>
    <property type="evidence" value="ECO:0007669"/>
    <property type="project" value="UniProtKB-KW"/>
</dbReference>
<feature type="binding site" evidence="7">
    <location>
        <position position="227"/>
    </location>
    <ligand>
        <name>chlorophyll a</name>
        <dbReference type="ChEBI" id="CHEBI:58416"/>
        <label>1</label>
    </ligand>
</feature>
<dbReference type="EMBL" id="DF237513">
    <property type="protein sequence ID" value="GAQ89802.1"/>
    <property type="molecule type" value="Genomic_DNA"/>
</dbReference>
<keyword evidence="3 8" id="KW-0150">Chloroplast</keyword>
<evidence type="ECO:0000313" key="10">
    <source>
        <dbReference type="Proteomes" id="UP000054558"/>
    </source>
</evidence>
<keyword evidence="6 8" id="KW-0157">Chromophore</keyword>
<keyword evidence="4 8" id="KW-0602">Photosynthesis</keyword>
<dbReference type="GO" id="GO:0009768">
    <property type="term" value="P:photosynthesis, light harvesting in photosystem I"/>
    <property type="evidence" value="ECO:0000318"/>
    <property type="project" value="GO_Central"/>
</dbReference>
<dbReference type="GO" id="GO:0009523">
    <property type="term" value="C:photosystem II"/>
    <property type="evidence" value="ECO:0007669"/>
    <property type="project" value="UniProtKB-KW"/>
</dbReference>
<dbReference type="GO" id="GO:0009535">
    <property type="term" value="C:chloroplast thylakoid membrane"/>
    <property type="evidence" value="ECO:0000318"/>
    <property type="project" value="GO_Central"/>
</dbReference>
<comment type="subcellular location">
    <subcellularLocation>
        <location evidence="1 8">Plastid</location>
        <location evidence="1 8">Chloroplast thylakoid membrane</location>
    </subcellularLocation>
</comment>
<evidence type="ECO:0000256" key="5">
    <source>
        <dbReference type="ARBA" id="ARBA00022640"/>
    </source>
</evidence>
<keyword evidence="10" id="KW-1185">Reference proteome</keyword>